<protein>
    <submittedName>
        <fullName evidence="1">Uncharacterized protein</fullName>
    </submittedName>
</protein>
<dbReference type="EMBL" id="CP076129">
    <property type="protein sequence ID" value="QWG10100.1"/>
    <property type="molecule type" value="Genomic_DNA"/>
</dbReference>
<gene>
    <name evidence="1" type="ORF">KM029_20675</name>
</gene>
<keyword evidence="2" id="KW-1185">Reference proteome</keyword>
<evidence type="ECO:0000313" key="2">
    <source>
        <dbReference type="Proteomes" id="UP000682802"/>
    </source>
</evidence>
<dbReference type="Proteomes" id="UP000682802">
    <property type="component" value="Chromosome 2"/>
</dbReference>
<evidence type="ECO:0000313" key="1">
    <source>
        <dbReference type="EMBL" id="QWG10100.1"/>
    </source>
</evidence>
<organism evidence="1 2">
    <name type="scientific">Flammeovirga kamogawensis</name>
    <dbReference type="NCBI Taxonomy" id="373891"/>
    <lineage>
        <taxon>Bacteria</taxon>
        <taxon>Pseudomonadati</taxon>
        <taxon>Bacteroidota</taxon>
        <taxon>Cytophagia</taxon>
        <taxon>Cytophagales</taxon>
        <taxon>Flammeovirgaceae</taxon>
        <taxon>Flammeovirga</taxon>
    </lineage>
</organism>
<sequence length="60" mass="7029">MHPLQGDELIRIELSGNYDTDFARAREELGITLDEQDVENYVWHHMDDFEIIGDKAYATM</sequence>
<proteinExistence type="predicted"/>
<accession>A0ABX8H4K6</accession>
<dbReference type="RefSeq" id="WP_144076753.1">
    <property type="nucleotide sequence ID" value="NZ_CP076129.1"/>
</dbReference>
<name>A0ABX8H4K6_9BACT</name>
<reference evidence="1 2" key="1">
    <citation type="submission" date="2021-05" db="EMBL/GenBank/DDBJ databases">
        <title>Comparative genomic studies on the polysaccharide-degrading batcterial strains of the Flammeovirga genus.</title>
        <authorList>
            <person name="Zewei F."/>
            <person name="Zheng Z."/>
            <person name="Yu L."/>
            <person name="Ruyue G."/>
            <person name="Yanhong M."/>
            <person name="Yuanyuan C."/>
            <person name="Jingyan G."/>
            <person name="Wenjun H."/>
        </authorList>
    </citation>
    <scope>NUCLEOTIDE SEQUENCE [LARGE SCALE GENOMIC DNA]</scope>
    <source>
        <strain evidence="1 2">YS10</strain>
    </source>
</reference>